<dbReference type="SUPFAM" id="SSF55874">
    <property type="entry name" value="ATPase domain of HSP90 chaperone/DNA topoisomerase II/histidine kinase"/>
    <property type="match status" value="1"/>
</dbReference>
<keyword evidence="4" id="KW-0472">Membrane</keyword>
<accession>A0AA86IYX7</accession>
<dbReference type="EC" id="2.7.13.3" evidence="2"/>
<dbReference type="InterPro" id="IPR003594">
    <property type="entry name" value="HATPase_dom"/>
</dbReference>
<organism evidence="6 7">
    <name type="scientific">Limnobacter thiooxidans</name>
    <dbReference type="NCBI Taxonomy" id="131080"/>
    <lineage>
        <taxon>Bacteria</taxon>
        <taxon>Pseudomonadati</taxon>
        <taxon>Pseudomonadota</taxon>
        <taxon>Betaproteobacteria</taxon>
        <taxon>Burkholderiales</taxon>
        <taxon>Burkholderiaceae</taxon>
        <taxon>Limnobacter</taxon>
    </lineage>
</organism>
<name>A0AA86IYX7_9BURK</name>
<dbReference type="KEGG" id="lto:RGQ30_16480"/>
<dbReference type="GO" id="GO:0000155">
    <property type="term" value="F:phosphorelay sensor kinase activity"/>
    <property type="evidence" value="ECO:0007669"/>
    <property type="project" value="InterPro"/>
</dbReference>
<evidence type="ECO:0000259" key="5">
    <source>
        <dbReference type="PROSITE" id="PS50109"/>
    </source>
</evidence>
<reference evidence="6 7" key="1">
    <citation type="submission" date="2023-10" db="EMBL/GenBank/DDBJ databases">
        <title>Complete Genome Sequence of Limnobacter thiooxidans CS-K2T, Isolated from freshwater lake sediments in Bavaria, Germany.</title>
        <authorList>
            <person name="Naruki M."/>
            <person name="Watanabe A."/>
            <person name="Warashina T."/>
            <person name="Morita T."/>
            <person name="Arakawa K."/>
        </authorList>
    </citation>
    <scope>NUCLEOTIDE SEQUENCE [LARGE SCALE GENOMIC DNA]</scope>
    <source>
        <strain evidence="6 7">CS-K2</strain>
    </source>
</reference>
<dbReference type="Pfam" id="PF02518">
    <property type="entry name" value="HATPase_c"/>
    <property type="match status" value="1"/>
</dbReference>
<keyword evidence="4" id="KW-1133">Transmembrane helix</keyword>
<dbReference type="InterPro" id="IPR036097">
    <property type="entry name" value="HisK_dim/P_sf"/>
</dbReference>
<dbReference type="AlphaFoldDB" id="A0AA86IYX7"/>
<dbReference type="InterPro" id="IPR003661">
    <property type="entry name" value="HisK_dim/P_dom"/>
</dbReference>
<gene>
    <name evidence="6" type="ORF">RGQ30_16480</name>
</gene>
<sequence>MKHFNRLSAWIQQHYDACLLASLCLLPLSFQIVGLEAGAQAQLAYIAFVSACVLNAKVCCRRAFRVPPTEKLWFLLFVSSFGGWILSLSWAAISFSVLCWVTPFTLLAVLLERQHRYSIAKQRIQKRRIQQSRWRKAKHAVLSEWKDRLRWLAGVQHDMRQPLHALGLLVGHPSLDMHLQNPQSSQVIRQMTSCQRWLHDLAENMLEATRLELGEQREKRIEYVSSTELCKSLEGWMGQLAETKGLTFKVDVEECLIHTDARRLKRVMGNLVFNAVEHTHEGGVFFSYRRHGGVHRFTVKDSGPGIQDDVLQTGADRSSTFGSDLPKTGIGLYVVKRLCQEMDWNLSMCNVKEGGTVFVLELADRIPTKVGGTTTLVNQKAG</sequence>
<feature type="transmembrane region" description="Helical" evidence="4">
    <location>
        <begin position="72"/>
        <end position="87"/>
    </location>
</feature>
<dbReference type="InterPro" id="IPR036890">
    <property type="entry name" value="HATPase_C_sf"/>
</dbReference>
<dbReference type="SMART" id="SM00388">
    <property type="entry name" value="HisKA"/>
    <property type="match status" value="1"/>
</dbReference>
<dbReference type="InterPro" id="IPR005467">
    <property type="entry name" value="His_kinase_dom"/>
</dbReference>
<dbReference type="Proteomes" id="UP001329151">
    <property type="component" value="Chromosome"/>
</dbReference>
<keyword evidence="4" id="KW-0812">Transmembrane</keyword>
<dbReference type="SUPFAM" id="SSF47384">
    <property type="entry name" value="Homodimeric domain of signal transducing histidine kinase"/>
    <property type="match status" value="1"/>
</dbReference>
<evidence type="ECO:0000256" key="3">
    <source>
        <dbReference type="ARBA" id="ARBA00022553"/>
    </source>
</evidence>
<dbReference type="PROSITE" id="PS50109">
    <property type="entry name" value="HIS_KIN"/>
    <property type="match status" value="1"/>
</dbReference>
<feature type="domain" description="Histidine kinase" evidence="5">
    <location>
        <begin position="154"/>
        <end position="366"/>
    </location>
</feature>
<dbReference type="EMBL" id="AP028947">
    <property type="protein sequence ID" value="BET26147.1"/>
    <property type="molecule type" value="Genomic_DNA"/>
</dbReference>
<evidence type="ECO:0000313" key="6">
    <source>
        <dbReference type="EMBL" id="BET26147.1"/>
    </source>
</evidence>
<dbReference type="RefSeq" id="WP_130556357.1">
    <property type="nucleotide sequence ID" value="NZ_AP028947.1"/>
</dbReference>
<evidence type="ECO:0000256" key="2">
    <source>
        <dbReference type="ARBA" id="ARBA00012438"/>
    </source>
</evidence>
<evidence type="ECO:0000313" key="7">
    <source>
        <dbReference type="Proteomes" id="UP001329151"/>
    </source>
</evidence>
<evidence type="ECO:0000256" key="4">
    <source>
        <dbReference type="SAM" id="Phobius"/>
    </source>
</evidence>
<proteinExistence type="predicted"/>
<dbReference type="Gene3D" id="3.30.565.10">
    <property type="entry name" value="Histidine kinase-like ATPase, C-terminal domain"/>
    <property type="match status" value="1"/>
</dbReference>
<comment type="catalytic activity">
    <reaction evidence="1">
        <text>ATP + protein L-histidine = ADP + protein N-phospho-L-histidine.</text>
        <dbReference type="EC" id="2.7.13.3"/>
    </reaction>
</comment>
<dbReference type="Gene3D" id="1.10.287.130">
    <property type="match status" value="1"/>
</dbReference>
<dbReference type="CDD" id="cd00082">
    <property type="entry name" value="HisKA"/>
    <property type="match status" value="1"/>
</dbReference>
<keyword evidence="3" id="KW-0597">Phosphoprotein</keyword>
<dbReference type="PANTHER" id="PTHR43547:SF2">
    <property type="entry name" value="HYBRID SIGNAL TRANSDUCTION HISTIDINE KINASE C"/>
    <property type="match status" value="1"/>
</dbReference>
<dbReference type="SMART" id="SM00387">
    <property type="entry name" value="HATPase_c"/>
    <property type="match status" value="1"/>
</dbReference>
<keyword evidence="7" id="KW-1185">Reference proteome</keyword>
<dbReference type="PANTHER" id="PTHR43547">
    <property type="entry name" value="TWO-COMPONENT HISTIDINE KINASE"/>
    <property type="match status" value="1"/>
</dbReference>
<evidence type="ECO:0000256" key="1">
    <source>
        <dbReference type="ARBA" id="ARBA00000085"/>
    </source>
</evidence>
<protein>
    <recommendedName>
        <fullName evidence="2">histidine kinase</fullName>
        <ecNumber evidence="2">2.7.13.3</ecNumber>
    </recommendedName>
</protein>